<dbReference type="Gene3D" id="3.40.109.10">
    <property type="entry name" value="NADH Oxidase"/>
    <property type="match status" value="2"/>
</dbReference>
<dbReference type="EMBL" id="DWWA01000007">
    <property type="protein sequence ID" value="HJC71369.1"/>
    <property type="molecule type" value="Genomic_DNA"/>
</dbReference>
<dbReference type="SUPFAM" id="SSF55469">
    <property type="entry name" value="FMN-dependent nitroreductase-like"/>
    <property type="match status" value="1"/>
</dbReference>
<evidence type="ECO:0000256" key="2">
    <source>
        <dbReference type="ARBA" id="ARBA00023002"/>
    </source>
</evidence>
<keyword evidence="2" id="KW-0560">Oxidoreductase</keyword>
<organism evidence="4 5">
    <name type="scientific">Candidatus Ruthenibacterium merdavium</name>
    <dbReference type="NCBI Taxonomy" id="2838752"/>
    <lineage>
        <taxon>Bacteria</taxon>
        <taxon>Bacillati</taxon>
        <taxon>Bacillota</taxon>
        <taxon>Clostridia</taxon>
        <taxon>Eubacteriales</taxon>
        <taxon>Oscillospiraceae</taxon>
        <taxon>Ruthenibacterium</taxon>
    </lineage>
</organism>
<proteinExistence type="inferred from homology"/>
<sequence>MQMDECIKSRRSVRKYTDREITKEELHEIVSLARFSPSWKNTQVIRYHAVKNPQLKETLAQNCMMGFEYNQKTVLRCNTLVVVSAVGGICGYESDGSWSTAKQDRWEMFDAGIASQTFCLAAHSKGIGSVILGIFDEEKIHNFLHLPQEEKVMNLIALGYPLEEGKTAPARKRTEQILEIIE</sequence>
<dbReference type="PANTHER" id="PTHR43673:SF10">
    <property type="entry name" value="NADH DEHYDROGENASE_NAD(P)H NITROREDUCTASE XCC3605-RELATED"/>
    <property type="match status" value="1"/>
</dbReference>
<reference evidence="4" key="1">
    <citation type="journal article" date="2021" name="PeerJ">
        <title>Extensive microbial diversity within the chicken gut microbiome revealed by metagenomics and culture.</title>
        <authorList>
            <person name="Gilroy R."/>
            <person name="Ravi A."/>
            <person name="Getino M."/>
            <person name="Pursley I."/>
            <person name="Horton D.L."/>
            <person name="Alikhan N.F."/>
            <person name="Baker D."/>
            <person name="Gharbi K."/>
            <person name="Hall N."/>
            <person name="Watson M."/>
            <person name="Adriaenssens E.M."/>
            <person name="Foster-Nyarko E."/>
            <person name="Jarju S."/>
            <person name="Secka A."/>
            <person name="Antonio M."/>
            <person name="Oren A."/>
            <person name="Chaudhuri R.R."/>
            <person name="La Ragione R."/>
            <person name="Hildebrand F."/>
            <person name="Pallen M.J."/>
        </authorList>
    </citation>
    <scope>NUCLEOTIDE SEQUENCE</scope>
    <source>
        <strain evidence="4">5933</strain>
    </source>
</reference>
<gene>
    <name evidence="4" type="ORF">H9698_01055</name>
</gene>
<dbReference type="AlphaFoldDB" id="A0A9D2Q1X1"/>
<dbReference type="Proteomes" id="UP000823918">
    <property type="component" value="Unassembled WGS sequence"/>
</dbReference>
<evidence type="ECO:0000313" key="5">
    <source>
        <dbReference type="Proteomes" id="UP000823918"/>
    </source>
</evidence>
<comment type="caution">
    <text evidence="4">The sequence shown here is derived from an EMBL/GenBank/DDBJ whole genome shotgun (WGS) entry which is preliminary data.</text>
</comment>
<dbReference type="PANTHER" id="PTHR43673">
    <property type="entry name" value="NAD(P)H NITROREDUCTASE YDGI-RELATED"/>
    <property type="match status" value="1"/>
</dbReference>
<name>A0A9D2Q1X1_9FIRM</name>
<evidence type="ECO:0000259" key="3">
    <source>
        <dbReference type="Pfam" id="PF00881"/>
    </source>
</evidence>
<dbReference type="InterPro" id="IPR000415">
    <property type="entry name" value="Nitroreductase-like"/>
</dbReference>
<evidence type="ECO:0000313" key="4">
    <source>
        <dbReference type="EMBL" id="HJC71369.1"/>
    </source>
</evidence>
<evidence type="ECO:0000256" key="1">
    <source>
        <dbReference type="ARBA" id="ARBA00007118"/>
    </source>
</evidence>
<feature type="domain" description="Nitroreductase" evidence="3">
    <location>
        <begin position="7"/>
        <end position="160"/>
    </location>
</feature>
<accession>A0A9D2Q1X1</accession>
<protein>
    <submittedName>
        <fullName evidence="4">Nitroreductase family protein</fullName>
    </submittedName>
</protein>
<dbReference type="InterPro" id="IPR029479">
    <property type="entry name" value="Nitroreductase"/>
</dbReference>
<reference evidence="4" key="2">
    <citation type="submission" date="2021-04" db="EMBL/GenBank/DDBJ databases">
        <authorList>
            <person name="Gilroy R."/>
        </authorList>
    </citation>
    <scope>NUCLEOTIDE SEQUENCE</scope>
    <source>
        <strain evidence="4">5933</strain>
    </source>
</reference>
<dbReference type="Pfam" id="PF00881">
    <property type="entry name" value="Nitroreductase"/>
    <property type="match status" value="1"/>
</dbReference>
<dbReference type="GO" id="GO:0016491">
    <property type="term" value="F:oxidoreductase activity"/>
    <property type="evidence" value="ECO:0007669"/>
    <property type="project" value="UniProtKB-KW"/>
</dbReference>
<comment type="similarity">
    <text evidence="1">Belongs to the nitroreductase family.</text>
</comment>